<reference evidence="1" key="1">
    <citation type="submission" date="2014-11" db="EMBL/GenBank/DDBJ databases">
        <authorList>
            <person name="Amaro Gonzalez C."/>
        </authorList>
    </citation>
    <scope>NUCLEOTIDE SEQUENCE</scope>
</reference>
<name>A0A0E9QGH4_ANGAN</name>
<reference evidence="1" key="2">
    <citation type="journal article" date="2015" name="Fish Shellfish Immunol.">
        <title>Early steps in the European eel (Anguilla anguilla)-Vibrio vulnificus interaction in the gills: Role of the RtxA13 toxin.</title>
        <authorList>
            <person name="Callol A."/>
            <person name="Pajuelo D."/>
            <person name="Ebbesson L."/>
            <person name="Teles M."/>
            <person name="MacKenzie S."/>
            <person name="Amaro C."/>
        </authorList>
    </citation>
    <scope>NUCLEOTIDE SEQUENCE</scope>
</reference>
<organism evidence="1">
    <name type="scientific">Anguilla anguilla</name>
    <name type="common">European freshwater eel</name>
    <name type="synonym">Muraena anguilla</name>
    <dbReference type="NCBI Taxonomy" id="7936"/>
    <lineage>
        <taxon>Eukaryota</taxon>
        <taxon>Metazoa</taxon>
        <taxon>Chordata</taxon>
        <taxon>Craniata</taxon>
        <taxon>Vertebrata</taxon>
        <taxon>Euteleostomi</taxon>
        <taxon>Actinopterygii</taxon>
        <taxon>Neopterygii</taxon>
        <taxon>Teleostei</taxon>
        <taxon>Anguilliformes</taxon>
        <taxon>Anguillidae</taxon>
        <taxon>Anguilla</taxon>
    </lineage>
</organism>
<protein>
    <submittedName>
        <fullName evidence="1">Uncharacterized protein</fullName>
    </submittedName>
</protein>
<dbReference type="AlphaFoldDB" id="A0A0E9QGH4"/>
<dbReference type="EMBL" id="GBXM01093152">
    <property type="protein sequence ID" value="JAH15425.1"/>
    <property type="molecule type" value="Transcribed_RNA"/>
</dbReference>
<sequence>MKRFLCCMTSVVAMHFLFIHSF</sequence>
<evidence type="ECO:0000313" key="1">
    <source>
        <dbReference type="EMBL" id="JAH15425.1"/>
    </source>
</evidence>
<accession>A0A0E9QGH4</accession>
<proteinExistence type="predicted"/>